<accession>S6AI82</accession>
<dbReference type="PANTHER" id="PTHR30093:SF34">
    <property type="entry name" value="PREPILIN PEPTIDASE-DEPENDENT PROTEIN D"/>
    <property type="match status" value="1"/>
</dbReference>
<dbReference type="InterPro" id="IPR012902">
    <property type="entry name" value="N_methyl_site"/>
</dbReference>
<dbReference type="GO" id="GO:0015627">
    <property type="term" value="C:type II protein secretion system complex"/>
    <property type="evidence" value="ECO:0007669"/>
    <property type="project" value="InterPro"/>
</dbReference>
<proteinExistence type="inferred from homology"/>
<dbReference type="PANTHER" id="PTHR30093">
    <property type="entry name" value="GENERAL SECRETION PATHWAY PROTEIN G"/>
    <property type="match status" value="1"/>
</dbReference>
<dbReference type="eggNOG" id="COG4968">
    <property type="taxonomic scope" value="Bacteria"/>
</dbReference>
<evidence type="ECO:0000313" key="5">
    <source>
        <dbReference type="Proteomes" id="UP000015559"/>
    </source>
</evidence>
<dbReference type="EMBL" id="AP013066">
    <property type="protein sequence ID" value="BAN35931.1"/>
    <property type="molecule type" value="Genomic_DNA"/>
</dbReference>
<comment type="similarity">
    <text evidence="1">Belongs to the N-Me-Phe pilin family.</text>
</comment>
<dbReference type="Pfam" id="PF16732">
    <property type="entry name" value="ComP_DUS"/>
    <property type="match status" value="1"/>
</dbReference>
<keyword evidence="3" id="KW-0472">Membrane</keyword>
<organism evidence="4 5">
    <name type="scientific">Sulfuricella denitrificans (strain DSM 22764 / NBRC 105220 / skB26)</name>
    <dbReference type="NCBI Taxonomy" id="1163617"/>
    <lineage>
        <taxon>Bacteria</taxon>
        <taxon>Pseudomonadati</taxon>
        <taxon>Pseudomonadota</taxon>
        <taxon>Betaproteobacteria</taxon>
        <taxon>Nitrosomonadales</taxon>
        <taxon>Sulfuricellaceae</taxon>
        <taxon>Sulfuricella</taxon>
    </lineage>
</organism>
<dbReference type="NCBIfam" id="TIGR02532">
    <property type="entry name" value="IV_pilin_GFxxxE"/>
    <property type="match status" value="1"/>
</dbReference>
<dbReference type="InterPro" id="IPR031982">
    <property type="entry name" value="PilE-like"/>
</dbReference>
<feature type="transmembrane region" description="Helical" evidence="3">
    <location>
        <begin position="6"/>
        <end position="27"/>
    </location>
</feature>
<evidence type="ECO:0000313" key="4">
    <source>
        <dbReference type="EMBL" id="BAN35931.1"/>
    </source>
</evidence>
<dbReference type="GO" id="GO:0043683">
    <property type="term" value="P:type IV pilus assembly"/>
    <property type="evidence" value="ECO:0007669"/>
    <property type="project" value="InterPro"/>
</dbReference>
<dbReference type="GO" id="GO:0015628">
    <property type="term" value="P:protein secretion by the type II secretion system"/>
    <property type="evidence" value="ECO:0007669"/>
    <property type="project" value="InterPro"/>
</dbReference>
<protein>
    <submittedName>
        <fullName evidence="4">Type IV pilus biogenesis protein PilE</fullName>
    </submittedName>
</protein>
<keyword evidence="3" id="KW-0812">Transmembrane</keyword>
<dbReference type="SUPFAM" id="SSF54523">
    <property type="entry name" value="Pili subunits"/>
    <property type="match status" value="1"/>
</dbReference>
<dbReference type="HOGENOM" id="CLU_091705_6_3_4"/>
<dbReference type="Gene3D" id="3.30.700.10">
    <property type="entry name" value="Glycoprotein, Type 4 Pilin"/>
    <property type="match status" value="1"/>
</dbReference>
<gene>
    <name evidence="4" type="ORF">SCD_n02122</name>
</gene>
<keyword evidence="3" id="KW-1133">Transmembrane helix</keyword>
<reference evidence="4 5" key="1">
    <citation type="journal article" date="2012" name="Appl. Environ. Microbiol.">
        <title>Draft genome sequence of a psychrotolerant sulfur-oxidizing bacterium, Sulfuricella denitrificans skB26, and proteomic insights into cold adaptation.</title>
        <authorList>
            <person name="Watanabe T."/>
            <person name="Kojima H."/>
            <person name="Fukui M."/>
        </authorList>
    </citation>
    <scope>NUCLEOTIDE SEQUENCE [LARGE SCALE GENOMIC DNA]</scope>
    <source>
        <strain evidence="5">skB26</strain>
    </source>
</reference>
<dbReference type="Pfam" id="PF07963">
    <property type="entry name" value="N_methyl"/>
    <property type="match status" value="1"/>
</dbReference>
<dbReference type="STRING" id="1163617.SCD_n02122"/>
<name>S6AI82_SULDS</name>
<dbReference type="InterPro" id="IPR000983">
    <property type="entry name" value="Bac_GSPG_pilin"/>
</dbReference>
<dbReference type="KEGG" id="sdr:SCD_n02122"/>
<dbReference type="PRINTS" id="PR00813">
    <property type="entry name" value="BCTERIALGSPG"/>
</dbReference>
<evidence type="ECO:0000256" key="3">
    <source>
        <dbReference type="SAM" id="Phobius"/>
    </source>
</evidence>
<sequence>MKKSLGFTLIELMITVAIIGILAAVALPSYQDYLTRSKLAEAHSLLADMRVKLEQHFQDNRSYVGACAAGSVALLPTSKYFTFTCPTLNATQFEARATGIANQGTGSFIFTINQDNARTTAGVPSGWATASPNNCWIRAKGGTC</sequence>
<dbReference type="RefSeq" id="WP_009205128.1">
    <property type="nucleotide sequence ID" value="NC_022357.1"/>
</dbReference>
<dbReference type="AlphaFoldDB" id="S6AI82"/>
<keyword evidence="5" id="KW-1185">Reference proteome</keyword>
<evidence type="ECO:0000256" key="1">
    <source>
        <dbReference type="ARBA" id="ARBA00005233"/>
    </source>
</evidence>
<dbReference type="InterPro" id="IPR045584">
    <property type="entry name" value="Pilin-like"/>
</dbReference>
<dbReference type="Proteomes" id="UP000015559">
    <property type="component" value="Chromosome"/>
</dbReference>
<keyword evidence="2" id="KW-0488">Methylation</keyword>
<evidence type="ECO:0000256" key="2">
    <source>
        <dbReference type="ARBA" id="ARBA00022481"/>
    </source>
</evidence>